<feature type="transmembrane region" description="Helical" evidence="1">
    <location>
        <begin position="269"/>
        <end position="289"/>
    </location>
</feature>
<feature type="transmembrane region" description="Helical" evidence="1">
    <location>
        <begin position="30"/>
        <end position="47"/>
    </location>
</feature>
<gene>
    <name evidence="2" type="ORF">J4P68_27225</name>
</gene>
<sequence length="457" mass="48269">MRSPKSGSAYATVLRPLLAKELAEIASGRALWTMLLLVCPLIGYSFVQAVSLYSEASVAALQAPAAATTLSPLDGILVPTFGSFYVAVTLLFPFVAIRVLGQEKESGALRLLLQLPYRSSTLILVKLAAVLAAWAVASIPVLSALVVWVILGGHLAASETTNLLLGHSLYGLLVGSIALFAATISDSSATAAIVALAATIGSWVLDFTLAGRSGLSAWIAQLSLTQTLRSFEQGLLSAGLVLGILAVVGGFAALSSVWLPPGIPMRAKFARSLLCALLTFAALGLATQVRTSVDVTEDRRNSFAPADQELLTTLRLPLVITVNLAPEDPRYIDLRRNMLGKLERVMPNVSIVLAGSRQDVAGASDTYGQIEYVYGGRSDVSRSTSPREILPLLYALAGTQPPTPVLGAEYPGYPLVANADATLLWFFCGLPLLIALAWLRSRKPPTVKSLAFEGGQL</sequence>
<keyword evidence="3" id="KW-1185">Reference proteome</keyword>
<organism evidence="2 3">
    <name type="scientific">Bradyrhizobium quebecense</name>
    <dbReference type="NCBI Taxonomy" id="2748629"/>
    <lineage>
        <taxon>Bacteria</taxon>
        <taxon>Pseudomonadati</taxon>
        <taxon>Pseudomonadota</taxon>
        <taxon>Alphaproteobacteria</taxon>
        <taxon>Hyphomicrobiales</taxon>
        <taxon>Nitrobacteraceae</taxon>
        <taxon>Bradyrhizobium</taxon>
    </lineage>
</organism>
<name>A0ABS3MN87_9BRAD</name>
<keyword evidence="1" id="KW-1133">Transmembrane helix</keyword>
<feature type="transmembrane region" description="Helical" evidence="1">
    <location>
        <begin position="163"/>
        <end position="184"/>
    </location>
</feature>
<dbReference type="EMBL" id="JAGEPA010000001">
    <property type="protein sequence ID" value="MBO1432945.1"/>
    <property type="molecule type" value="Genomic_DNA"/>
</dbReference>
<feature type="transmembrane region" description="Helical" evidence="1">
    <location>
        <begin position="191"/>
        <end position="215"/>
    </location>
</feature>
<protein>
    <submittedName>
        <fullName evidence="2">ABC transporter permease subunit</fullName>
    </submittedName>
</protein>
<proteinExistence type="predicted"/>
<keyword evidence="1" id="KW-0812">Transmembrane</keyword>
<evidence type="ECO:0000313" key="3">
    <source>
        <dbReference type="Proteomes" id="UP000692816"/>
    </source>
</evidence>
<dbReference type="Proteomes" id="UP000692816">
    <property type="component" value="Unassembled WGS sequence"/>
</dbReference>
<dbReference type="RefSeq" id="WP_207835270.1">
    <property type="nucleotide sequence ID" value="NZ_CP088282.1"/>
</dbReference>
<feature type="transmembrane region" description="Helical" evidence="1">
    <location>
        <begin position="422"/>
        <end position="439"/>
    </location>
</feature>
<feature type="transmembrane region" description="Helical" evidence="1">
    <location>
        <begin position="82"/>
        <end position="101"/>
    </location>
</feature>
<feature type="transmembrane region" description="Helical" evidence="1">
    <location>
        <begin position="235"/>
        <end position="257"/>
    </location>
</feature>
<comment type="caution">
    <text evidence="2">The sequence shown here is derived from an EMBL/GenBank/DDBJ whole genome shotgun (WGS) entry which is preliminary data.</text>
</comment>
<dbReference type="Pfam" id="PF12679">
    <property type="entry name" value="ABC2_membrane_2"/>
    <property type="match status" value="1"/>
</dbReference>
<keyword evidence="1" id="KW-0472">Membrane</keyword>
<reference evidence="2" key="1">
    <citation type="journal article" date="2021" name="Int. J. Syst. Evol. Microbiol.">
        <title>Bradyrhizobium septentrionale sp. nov. (sv. septentrionale) and Bradyrhizobium quebecense sp. nov. (sv. septentrionale) associated with legumes native to Canada possess rearranged symbiosis genes and numerous insertion sequences.</title>
        <authorList>
            <person name="Bromfield E.S.P."/>
            <person name="Cloutier S."/>
        </authorList>
    </citation>
    <scope>NUCLEOTIDE SEQUENCE</scope>
    <source>
        <strain evidence="2">12S5</strain>
    </source>
</reference>
<feature type="transmembrane region" description="Helical" evidence="1">
    <location>
        <begin position="122"/>
        <end position="151"/>
    </location>
</feature>
<evidence type="ECO:0000256" key="1">
    <source>
        <dbReference type="SAM" id="Phobius"/>
    </source>
</evidence>
<evidence type="ECO:0000313" key="2">
    <source>
        <dbReference type="EMBL" id="MBO1432945.1"/>
    </source>
</evidence>
<accession>A0ABS3MN87</accession>